<comment type="caution">
    <text evidence="4">The sequence shown here is derived from an EMBL/GenBank/DDBJ whole genome shotgun (WGS) entry which is preliminary data.</text>
</comment>
<name>A0A133VKC0_9EURY</name>
<feature type="domain" description="Nitroreductase" evidence="3">
    <location>
        <begin position="7"/>
        <end position="63"/>
    </location>
</feature>
<evidence type="ECO:0000256" key="1">
    <source>
        <dbReference type="ARBA" id="ARBA00007118"/>
    </source>
</evidence>
<dbReference type="Pfam" id="PF00881">
    <property type="entry name" value="Nitroreductase"/>
    <property type="match status" value="2"/>
</dbReference>
<evidence type="ECO:0000256" key="2">
    <source>
        <dbReference type="ARBA" id="ARBA00023002"/>
    </source>
</evidence>
<dbReference type="GO" id="GO:0016491">
    <property type="term" value="F:oxidoreductase activity"/>
    <property type="evidence" value="ECO:0007669"/>
    <property type="project" value="UniProtKB-KW"/>
</dbReference>
<accession>A0A133VKC0</accession>
<proteinExistence type="inferred from homology"/>
<keyword evidence="2" id="KW-0560">Oxidoreductase</keyword>
<organism evidence="4 5">
    <name type="scientific">candidate division MSBL1 archaeon SCGC-AAA382C18</name>
    <dbReference type="NCBI Taxonomy" id="1698281"/>
    <lineage>
        <taxon>Archaea</taxon>
        <taxon>Methanobacteriati</taxon>
        <taxon>Methanobacteriota</taxon>
        <taxon>candidate division MSBL1</taxon>
    </lineage>
</organism>
<keyword evidence="5" id="KW-1185">Reference proteome</keyword>
<evidence type="ECO:0000313" key="4">
    <source>
        <dbReference type="EMBL" id="KXB06881.1"/>
    </source>
</evidence>
<feature type="domain" description="Nitroreductase" evidence="3">
    <location>
        <begin position="66"/>
        <end position="147"/>
    </location>
</feature>
<dbReference type="InterPro" id="IPR029479">
    <property type="entry name" value="Nitroreductase"/>
</dbReference>
<dbReference type="PANTHER" id="PTHR43673:SF10">
    <property type="entry name" value="NADH DEHYDROGENASE_NAD(P)H NITROREDUCTASE XCC3605-RELATED"/>
    <property type="match status" value="1"/>
</dbReference>
<dbReference type="PANTHER" id="PTHR43673">
    <property type="entry name" value="NAD(P)H NITROREDUCTASE YDGI-RELATED"/>
    <property type="match status" value="1"/>
</dbReference>
<reference evidence="4 5" key="1">
    <citation type="journal article" date="2016" name="Sci. Rep.">
        <title>Metabolic traits of an uncultured archaeal lineage -MSBL1- from brine pools of the Red Sea.</title>
        <authorList>
            <person name="Mwirichia R."/>
            <person name="Alam I."/>
            <person name="Rashid M."/>
            <person name="Vinu M."/>
            <person name="Ba-Alawi W."/>
            <person name="Anthony Kamau A."/>
            <person name="Kamanda Ngugi D."/>
            <person name="Goker M."/>
            <person name="Klenk H.P."/>
            <person name="Bajic V."/>
            <person name="Stingl U."/>
        </authorList>
    </citation>
    <scope>NUCLEOTIDE SEQUENCE [LARGE SCALE GENOMIC DNA]</scope>
    <source>
        <strain evidence="4">SCGC-AAA382C18</strain>
    </source>
</reference>
<dbReference type="Gene3D" id="3.40.109.10">
    <property type="entry name" value="NADH Oxidase"/>
    <property type="match status" value="1"/>
</dbReference>
<dbReference type="InterPro" id="IPR000415">
    <property type="entry name" value="Nitroreductase-like"/>
</dbReference>
<evidence type="ECO:0000259" key="3">
    <source>
        <dbReference type="Pfam" id="PF00881"/>
    </source>
</evidence>
<sequence>MNVEDAIRSRRAIRSYKDKEISEGKLEEIIDAVRMAPSASNKQDWRFVFVTEGEKKEKLFEKANVQDFVKDAPVIVAGVTTDPEVEMTCGVPAGVVDLSIALDHLTLKAAEEGLGTCWIATFDQEKTKEVLEIPNEYRVIEIMTLGYPAEPLKREDKDRKELEKIMFYNNFSESK</sequence>
<dbReference type="Proteomes" id="UP000070404">
    <property type="component" value="Unassembled WGS sequence"/>
</dbReference>
<comment type="similarity">
    <text evidence="1">Belongs to the nitroreductase family.</text>
</comment>
<dbReference type="EMBL" id="LHYF01000019">
    <property type="protein sequence ID" value="KXB06881.1"/>
    <property type="molecule type" value="Genomic_DNA"/>
</dbReference>
<gene>
    <name evidence="4" type="ORF">AKJ52_01400</name>
</gene>
<protein>
    <recommendedName>
        <fullName evidence="3">Nitroreductase domain-containing protein</fullName>
    </recommendedName>
</protein>
<dbReference type="SUPFAM" id="SSF55469">
    <property type="entry name" value="FMN-dependent nitroreductase-like"/>
    <property type="match status" value="1"/>
</dbReference>
<dbReference type="AlphaFoldDB" id="A0A133VKC0"/>
<evidence type="ECO:0000313" key="5">
    <source>
        <dbReference type="Proteomes" id="UP000070404"/>
    </source>
</evidence>